<accession>A0A7C9PKM4</accession>
<dbReference type="GO" id="GO:0016747">
    <property type="term" value="F:acyltransferase activity, transferring groups other than amino-acyl groups"/>
    <property type="evidence" value="ECO:0007669"/>
    <property type="project" value="TreeGrafter"/>
</dbReference>
<comment type="caution">
    <text evidence="2">The sequence shown here is derived from an EMBL/GenBank/DDBJ whole genome shotgun (WGS) entry which is preliminary data.</text>
</comment>
<keyword evidence="1" id="KW-1133">Transmembrane helix</keyword>
<evidence type="ECO:0000256" key="1">
    <source>
        <dbReference type="SAM" id="Phobius"/>
    </source>
</evidence>
<sequence length="440" mass="45630">MPSWLADVPITSGAVPVVLYVLALAAVTASIVIGVRAGRWRRVVIAGVAGGVFGGIVAWLVGDVWNLLDVGFTVVVRFWIVAAFAALAAVGAASLGRGAGPRRAPLRRWRIATPAIAAVLAVAAAAIGIDTDFGQYPTIGEAFGVSGFTRAALPAVRAVPGTTAVTLRGWRAPAGMPRSGRVSVVDIPGTVSHFHARPALVYLPPAALTAAPPPLPVLIALSGQPGQPSSVFRAGHLDALMNAYAATHHGLAPIVVAPDQLGSPYVNPMCVDGRLGNSRSYLTIDVPRWIRAHLSVLSGRRAWAIGGFSQGGTCSVQLAAGDPALFGSFVDVAGELVPSLGTVTKTIDGGFSRNAAAYRAATPRGLMLARAPYADTVAFFTVGQTDTLYTHRDRIVARIARSVGMHVTFLVSPGTGHDWSTVDYGFVHALPVLTARMGLP</sequence>
<feature type="transmembrane region" description="Helical" evidence="1">
    <location>
        <begin position="12"/>
        <end position="35"/>
    </location>
</feature>
<dbReference type="PANTHER" id="PTHR48098">
    <property type="entry name" value="ENTEROCHELIN ESTERASE-RELATED"/>
    <property type="match status" value="1"/>
</dbReference>
<dbReference type="Pfam" id="PF00756">
    <property type="entry name" value="Esterase"/>
    <property type="match status" value="1"/>
</dbReference>
<feature type="transmembrane region" description="Helical" evidence="1">
    <location>
        <begin position="108"/>
        <end position="129"/>
    </location>
</feature>
<dbReference type="Gene3D" id="3.40.50.1820">
    <property type="entry name" value="alpha/beta hydrolase"/>
    <property type="match status" value="1"/>
</dbReference>
<proteinExistence type="predicted"/>
<protein>
    <recommendedName>
        <fullName evidence="4">Esterase</fullName>
    </recommendedName>
</protein>
<dbReference type="EMBL" id="JAAGWZ010000001">
    <property type="protein sequence ID" value="NEM89854.1"/>
    <property type="molecule type" value="Genomic_DNA"/>
</dbReference>
<keyword evidence="3" id="KW-1185">Reference proteome</keyword>
<keyword evidence="1" id="KW-0472">Membrane</keyword>
<dbReference type="InterPro" id="IPR000801">
    <property type="entry name" value="Esterase-like"/>
</dbReference>
<organism evidence="2 3">
    <name type="scientific">Galbitalea soli</name>
    <dbReference type="NCBI Taxonomy" id="1268042"/>
    <lineage>
        <taxon>Bacteria</taxon>
        <taxon>Bacillati</taxon>
        <taxon>Actinomycetota</taxon>
        <taxon>Actinomycetes</taxon>
        <taxon>Micrococcales</taxon>
        <taxon>Microbacteriaceae</taxon>
        <taxon>Galbitalea</taxon>
    </lineage>
</organism>
<evidence type="ECO:0008006" key="4">
    <source>
        <dbReference type="Google" id="ProtNLM"/>
    </source>
</evidence>
<reference evidence="2 3" key="1">
    <citation type="journal article" date="2014" name="Int. J. Syst. Evol. Microbiol.">
        <title>Description of Galbitalea soli gen. nov., sp. nov., and Frondihabitans sucicola sp. nov.</title>
        <authorList>
            <person name="Kim S.J."/>
            <person name="Lim J.M."/>
            <person name="Ahn J.H."/>
            <person name="Weon H.Y."/>
            <person name="Hamada M."/>
            <person name="Suzuki K."/>
            <person name="Ahn T.Y."/>
            <person name="Kwon S.W."/>
        </authorList>
    </citation>
    <scope>NUCLEOTIDE SEQUENCE [LARGE SCALE GENOMIC DNA]</scope>
    <source>
        <strain evidence="2 3">NBRC 108727</strain>
    </source>
</reference>
<name>A0A7C9PKM4_9MICO</name>
<feature type="transmembrane region" description="Helical" evidence="1">
    <location>
        <begin position="42"/>
        <end position="62"/>
    </location>
</feature>
<dbReference type="RefSeq" id="WP_163471499.1">
    <property type="nucleotide sequence ID" value="NZ_JAAGWZ010000001.1"/>
</dbReference>
<keyword evidence="1" id="KW-0812">Transmembrane</keyword>
<evidence type="ECO:0000313" key="2">
    <source>
        <dbReference type="EMBL" id="NEM89854.1"/>
    </source>
</evidence>
<dbReference type="AlphaFoldDB" id="A0A7C9PKM4"/>
<feature type="transmembrane region" description="Helical" evidence="1">
    <location>
        <begin position="74"/>
        <end position="96"/>
    </location>
</feature>
<dbReference type="Proteomes" id="UP000479756">
    <property type="component" value="Unassembled WGS sequence"/>
</dbReference>
<dbReference type="SUPFAM" id="SSF53474">
    <property type="entry name" value="alpha/beta-Hydrolases"/>
    <property type="match status" value="1"/>
</dbReference>
<evidence type="ECO:0000313" key="3">
    <source>
        <dbReference type="Proteomes" id="UP000479756"/>
    </source>
</evidence>
<dbReference type="InterPro" id="IPR050583">
    <property type="entry name" value="Mycobacterial_A85_antigen"/>
</dbReference>
<dbReference type="PANTHER" id="PTHR48098:SF1">
    <property type="entry name" value="DIACYLGLYCEROL ACYLTRANSFERASE_MYCOLYLTRANSFERASE AG85A"/>
    <property type="match status" value="1"/>
</dbReference>
<dbReference type="InterPro" id="IPR029058">
    <property type="entry name" value="AB_hydrolase_fold"/>
</dbReference>
<gene>
    <name evidence="2" type="ORF">G3T37_00605</name>
</gene>